<name>E2A8M2_CAMFO</name>
<dbReference type="AlphaFoldDB" id="E2A8M2"/>
<evidence type="ECO:0000313" key="5">
    <source>
        <dbReference type="EMBL" id="EFN70209.1"/>
    </source>
</evidence>
<keyword evidence="3" id="KW-0732">Signal</keyword>
<dbReference type="Proteomes" id="UP000000311">
    <property type="component" value="Unassembled WGS sequence"/>
</dbReference>
<dbReference type="PANTHER" id="PTHR24252">
    <property type="entry name" value="ACROSIN-RELATED"/>
    <property type="match status" value="1"/>
</dbReference>
<proteinExistence type="inferred from homology"/>
<dbReference type="InParanoid" id="E2A8M2"/>
<sequence length="474" mass="51516">MDLRFRVFVVIFLIAAFIWQSTNGKDSGNSGSSKKKKNATKIQLSEDIAMNPFLQQSVILSGIEGNPFLSIHVNNSQKPFSTVPNISLSQENNIFNSTVPNISLSQESNVSNIAIFTNNNPFLNFGTDTRVDTAPKPVTQAPEPVTNIPSSSASDNPFSTFYAHNPITIKPASLGTPSLLDLISITSGSTKTISELKCDEYVREIVGTTEIMSLVGTSSDVIKVNNICRDANRLVIGGTEAKIGEFPHMVALGRISDRTFTLIGSPTDARIGFHKLTDQQSTGVTVAIKTMIRHPNYKPPAMYADIALVELANAVTFSMTIRPACLYQKYDSVPVSAWISGWGVTEIEMWNTSLVTKFNDVLSAGDSTDELRKAQLDLIDNLACTIRYNSSKETPYGVTPSMICAGDPSEGWIKDSCQGDSGGPLQVIHPKNLCVFQVIGVTSFGQGCAIIDTPGVYTRVSHYISWIEGIVWPQ</sequence>
<dbReference type="PANTHER" id="PTHR24252:SF7">
    <property type="entry name" value="HYALIN"/>
    <property type="match status" value="1"/>
</dbReference>
<dbReference type="PRINTS" id="PR00722">
    <property type="entry name" value="CHYMOTRYPSIN"/>
</dbReference>
<evidence type="ECO:0000256" key="2">
    <source>
        <dbReference type="ARBA" id="ARBA00024195"/>
    </source>
</evidence>
<dbReference type="Gene3D" id="2.40.10.10">
    <property type="entry name" value="Trypsin-like serine proteases"/>
    <property type="match status" value="1"/>
</dbReference>
<evidence type="ECO:0000256" key="1">
    <source>
        <dbReference type="ARBA" id="ARBA00023157"/>
    </source>
</evidence>
<dbReference type="GO" id="GO:0004252">
    <property type="term" value="F:serine-type endopeptidase activity"/>
    <property type="evidence" value="ECO:0007669"/>
    <property type="project" value="InterPro"/>
</dbReference>
<evidence type="ECO:0000259" key="4">
    <source>
        <dbReference type="PROSITE" id="PS50240"/>
    </source>
</evidence>
<dbReference type="OrthoDB" id="6339452at2759"/>
<dbReference type="InterPro" id="IPR001254">
    <property type="entry name" value="Trypsin_dom"/>
</dbReference>
<keyword evidence="6" id="KW-1185">Reference proteome</keyword>
<keyword evidence="1" id="KW-1015">Disulfide bond</keyword>
<dbReference type="InterPro" id="IPR033116">
    <property type="entry name" value="TRYPSIN_SER"/>
</dbReference>
<gene>
    <name evidence="5" type="ORF">EAG_14012</name>
</gene>
<dbReference type="SMART" id="SM00020">
    <property type="entry name" value="Tryp_SPc"/>
    <property type="match status" value="1"/>
</dbReference>
<evidence type="ECO:0000313" key="6">
    <source>
        <dbReference type="Proteomes" id="UP000000311"/>
    </source>
</evidence>
<reference evidence="5 6" key="1">
    <citation type="journal article" date="2010" name="Science">
        <title>Genomic comparison of the ants Camponotus floridanus and Harpegnathos saltator.</title>
        <authorList>
            <person name="Bonasio R."/>
            <person name="Zhang G."/>
            <person name="Ye C."/>
            <person name="Mutti N.S."/>
            <person name="Fang X."/>
            <person name="Qin N."/>
            <person name="Donahue G."/>
            <person name="Yang P."/>
            <person name="Li Q."/>
            <person name="Li C."/>
            <person name="Zhang P."/>
            <person name="Huang Z."/>
            <person name="Berger S.L."/>
            <person name="Reinberg D."/>
            <person name="Wang J."/>
            <person name="Liebig J."/>
        </authorList>
    </citation>
    <scope>NUCLEOTIDE SEQUENCE [LARGE SCALE GENOMIC DNA]</scope>
    <source>
        <strain evidence="6">C129</strain>
    </source>
</reference>
<dbReference type="PROSITE" id="PS50240">
    <property type="entry name" value="TRYPSIN_DOM"/>
    <property type="match status" value="1"/>
</dbReference>
<dbReference type="FunFam" id="2.40.10.10:FF:000002">
    <property type="entry name" value="Transmembrane protease serine"/>
    <property type="match status" value="1"/>
</dbReference>
<accession>E2A8M2</accession>
<dbReference type="InterPro" id="IPR043504">
    <property type="entry name" value="Peptidase_S1_PA_chymotrypsin"/>
</dbReference>
<dbReference type="STRING" id="104421.E2A8M2"/>
<dbReference type="InterPro" id="IPR001314">
    <property type="entry name" value="Peptidase_S1A"/>
</dbReference>
<comment type="similarity">
    <text evidence="2">Belongs to the peptidase S1 family. CLIP subfamily.</text>
</comment>
<dbReference type="SUPFAM" id="SSF50494">
    <property type="entry name" value="Trypsin-like serine proteases"/>
    <property type="match status" value="1"/>
</dbReference>
<dbReference type="EMBL" id="GL437652">
    <property type="protein sequence ID" value="EFN70209.1"/>
    <property type="molecule type" value="Genomic_DNA"/>
</dbReference>
<evidence type="ECO:0000256" key="3">
    <source>
        <dbReference type="SAM" id="SignalP"/>
    </source>
</evidence>
<keyword evidence="5" id="KW-0378">Hydrolase</keyword>
<dbReference type="PROSITE" id="PS00135">
    <property type="entry name" value="TRYPSIN_SER"/>
    <property type="match status" value="1"/>
</dbReference>
<dbReference type="InterPro" id="IPR009003">
    <property type="entry name" value="Peptidase_S1_PA"/>
</dbReference>
<protein>
    <submittedName>
        <fullName evidence="5">Serine protease snake</fullName>
    </submittedName>
</protein>
<dbReference type="GO" id="GO:0006508">
    <property type="term" value="P:proteolysis"/>
    <property type="evidence" value="ECO:0007669"/>
    <property type="project" value="UniProtKB-KW"/>
</dbReference>
<feature type="chain" id="PRO_5003156548" evidence="3">
    <location>
        <begin position="25"/>
        <end position="474"/>
    </location>
</feature>
<feature type="domain" description="Peptidase S1" evidence="4">
    <location>
        <begin position="235"/>
        <end position="472"/>
    </location>
</feature>
<dbReference type="Pfam" id="PF00089">
    <property type="entry name" value="Trypsin"/>
    <property type="match status" value="1"/>
</dbReference>
<keyword evidence="5" id="KW-0645">Protease</keyword>
<feature type="signal peptide" evidence="3">
    <location>
        <begin position="1"/>
        <end position="24"/>
    </location>
</feature>
<dbReference type="CDD" id="cd00190">
    <property type="entry name" value="Tryp_SPc"/>
    <property type="match status" value="1"/>
</dbReference>
<dbReference type="OMA" id="FILMCGG"/>
<organism evidence="6">
    <name type="scientific">Camponotus floridanus</name>
    <name type="common">Florida carpenter ant</name>
    <dbReference type="NCBI Taxonomy" id="104421"/>
    <lineage>
        <taxon>Eukaryota</taxon>
        <taxon>Metazoa</taxon>
        <taxon>Ecdysozoa</taxon>
        <taxon>Arthropoda</taxon>
        <taxon>Hexapoda</taxon>
        <taxon>Insecta</taxon>
        <taxon>Pterygota</taxon>
        <taxon>Neoptera</taxon>
        <taxon>Endopterygota</taxon>
        <taxon>Hymenoptera</taxon>
        <taxon>Apocrita</taxon>
        <taxon>Aculeata</taxon>
        <taxon>Formicoidea</taxon>
        <taxon>Formicidae</taxon>
        <taxon>Formicinae</taxon>
        <taxon>Camponotus</taxon>
    </lineage>
</organism>